<organism evidence="2 3">
    <name type="scientific">Niastella caeni</name>
    <dbReference type="NCBI Taxonomy" id="2569763"/>
    <lineage>
        <taxon>Bacteria</taxon>
        <taxon>Pseudomonadati</taxon>
        <taxon>Bacteroidota</taxon>
        <taxon>Chitinophagia</taxon>
        <taxon>Chitinophagales</taxon>
        <taxon>Chitinophagaceae</taxon>
        <taxon>Niastella</taxon>
    </lineage>
</organism>
<evidence type="ECO:0000313" key="3">
    <source>
        <dbReference type="Proteomes" id="UP000306918"/>
    </source>
</evidence>
<dbReference type="AlphaFoldDB" id="A0A4S8HGT3"/>
<keyword evidence="3" id="KW-1185">Reference proteome</keyword>
<accession>A0A4S8HGT3</accession>
<dbReference type="EMBL" id="STFF01000012">
    <property type="protein sequence ID" value="THU31952.1"/>
    <property type="molecule type" value="Genomic_DNA"/>
</dbReference>
<gene>
    <name evidence="2" type="ORF">FAM09_27600</name>
</gene>
<evidence type="ECO:0008006" key="4">
    <source>
        <dbReference type="Google" id="ProtNLM"/>
    </source>
</evidence>
<evidence type="ECO:0000256" key="1">
    <source>
        <dbReference type="SAM" id="SignalP"/>
    </source>
</evidence>
<proteinExistence type="predicted"/>
<feature type="chain" id="PRO_5020784363" description="GLPGLI family protein" evidence="1">
    <location>
        <begin position="19"/>
        <end position="192"/>
    </location>
</feature>
<reference evidence="2 3" key="1">
    <citation type="submission" date="2019-04" db="EMBL/GenBank/DDBJ databases">
        <title>Niastella caeni sp. nov., isolated from activated sludge.</title>
        <authorList>
            <person name="Sheng M."/>
        </authorList>
    </citation>
    <scope>NUCLEOTIDE SEQUENCE [LARGE SCALE GENOMIC DNA]</scope>
    <source>
        <strain evidence="2 3">HX-2-15</strain>
    </source>
</reference>
<feature type="signal peptide" evidence="1">
    <location>
        <begin position="1"/>
        <end position="18"/>
    </location>
</feature>
<comment type="caution">
    <text evidence="2">The sequence shown here is derived from an EMBL/GenBank/DDBJ whole genome shotgun (WGS) entry which is preliminary data.</text>
</comment>
<name>A0A4S8HGT3_9BACT</name>
<dbReference type="Proteomes" id="UP000306918">
    <property type="component" value="Unassembled WGS sequence"/>
</dbReference>
<dbReference type="OrthoDB" id="663116at2"/>
<protein>
    <recommendedName>
        <fullName evidence="4">GLPGLI family protein</fullName>
    </recommendedName>
</protein>
<evidence type="ECO:0000313" key="2">
    <source>
        <dbReference type="EMBL" id="THU31952.1"/>
    </source>
</evidence>
<keyword evidence="1" id="KW-0732">Signal</keyword>
<dbReference type="RefSeq" id="WP_136580401.1">
    <property type="nucleotide sequence ID" value="NZ_STFF01000012.1"/>
</dbReference>
<sequence length="192" mass="22361">MKLSVFLLFSFICYQSFAQSDTIKRNAVFKSFEEFKTNTPSIHPVNIFLEQTAEDKYSLMYQTDSTGNTEKYKGQIWGFADSNDVYIKYQGHYARFMAIGSICVFKYFQESKTQWSVSAPGFAPVRYKTKEAERSFILDKEGNITTLKASAVKKLIADDPELLAEYNQEPAYNQDRDKLTYIRKYNDRNKKQ</sequence>